<accession>A0A2U3D7A4</accession>
<comment type="caution">
    <text evidence="3">The sequence shown here is derived from an EMBL/GenBank/DDBJ whole genome shotgun (WGS) entry which is preliminary data.</text>
</comment>
<evidence type="ECO:0000313" key="4">
    <source>
        <dbReference type="Proteomes" id="UP000245380"/>
    </source>
</evidence>
<gene>
    <name evidence="3" type="ORF">BM613_09805</name>
</gene>
<keyword evidence="4" id="KW-1185">Reference proteome</keyword>
<reference evidence="3 4" key="1">
    <citation type="submission" date="2016-11" db="EMBL/GenBank/DDBJ databases">
        <title>Comparative genomics of Acidibacillus ferroxidans species.</title>
        <authorList>
            <person name="Oliveira G."/>
            <person name="Nunes G."/>
            <person name="Oliveira R."/>
            <person name="Araujo F."/>
            <person name="Salim A."/>
            <person name="Scholte L."/>
            <person name="Morais D."/>
            <person name="Nancucheo I."/>
            <person name="Johnson D.B."/>
            <person name="Grail B."/>
            <person name="Bittencourt J."/>
            <person name="Valadares R."/>
        </authorList>
    </citation>
    <scope>NUCLEOTIDE SEQUENCE [LARGE SCALE GENOMIC DNA]</scope>
    <source>
        <strain evidence="3 4">Y002</strain>
    </source>
</reference>
<organism evidence="3 4">
    <name type="scientific">Sulfoacidibacillus thermotolerans</name>
    <name type="common">Acidibacillus sulfuroxidans</name>
    <dbReference type="NCBI Taxonomy" id="1765684"/>
    <lineage>
        <taxon>Bacteria</taxon>
        <taxon>Bacillati</taxon>
        <taxon>Bacillota</taxon>
        <taxon>Bacilli</taxon>
        <taxon>Bacillales</taxon>
        <taxon>Alicyclobacillaceae</taxon>
        <taxon>Sulfoacidibacillus</taxon>
    </lineage>
</organism>
<dbReference type="OrthoDB" id="9810963at2"/>
<sequence>MLTFEDEKIYSLHALRAFQQKLPHQIDRSLHADSVEQTYHILSQHHRMMHRQAFLLAQKQLQREGLDPPCAAFCFIMLGSGARSEQALRVDQDHALIFAPCRKEEEQSLQTYFFQLSELVSAYLHEIGYTLCTGNVMASNPRWRGTVEDWSLRLTRYQQEPTWEHIRFLLIAADAVPILGEEALVFMMRQQVVDYFARSSFVRWKIADQGRADKIPLPLWRKGVFSLKEALYSPLVNSIRLWAHSIDVAEPSTLRRIERLHESHCWNGELAHEAQQVVRKILNWRVRLHVDQLLRGVKATDLLQLEELTAGEWEQIKTAVRFVRKLQSLTAKRFHERGNTDGI</sequence>
<evidence type="ECO:0008006" key="5">
    <source>
        <dbReference type="Google" id="ProtNLM"/>
    </source>
</evidence>
<feature type="domain" description="DUF294" evidence="2">
    <location>
        <begin position="222"/>
        <end position="334"/>
    </location>
</feature>
<dbReference type="Proteomes" id="UP000245380">
    <property type="component" value="Unassembled WGS sequence"/>
</dbReference>
<feature type="domain" description="Protein-PII uridylyltransferase N-terminal" evidence="1">
    <location>
        <begin position="34"/>
        <end position="162"/>
    </location>
</feature>
<dbReference type="InterPro" id="IPR018821">
    <property type="entry name" value="DUF294_put_nucleoTrafse_sb-bd"/>
</dbReference>
<protein>
    <recommendedName>
        <fullName evidence="5">CBS domain-containing protein</fullName>
    </recommendedName>
</protein>
<dbReference type="GO" id="GO:0008773">
    <property type="term" value="F:[protein-PII] uridylyltransferase activity"/>
    <property type="evidence" value="ECO:0007669"/>
    <property type="project" value="InterPro"/>
</dbReference>
<dbReference type="CDD" id="cd05401">
    <property type="entry name" value="NT_GlnE_GlnD_like"/>
    <property type="match status" value="1"/>
</dbReference>
<dbReference type="InterPro" id="IPR005105">
    <property type="entry name" value="GlnD_Uridyltrans_N"/>
</dbReference>
<dbReference type="RefSeq" id="WP_109431017.1">
    <property type="nucleotide sequence ID" value="NZ_MPDK01000017.1"/>
</dbReference>
<name>A0A2U3D7A4_SULT2</name>
<dbReference type="Pfam" id="PF03445">
    <property type="entry name" value="DUF294"/>
    <property type="match status" value="1"/>
</dbReference>
<evidence type="ECO:0000259" key="2">
    <source>
        <dbReference type="Pfam" id="PF10335"/>
    </source>
</evidence>
<proteinExistence type="predicted"/>
<dbReference type="Pfam" id="PF10335">
    <property type="entry name" value="DUF294_C"/>
    <property type="match status" value="1"/>
</dbReference>
<evidence type="ECO:0000259" key="1">
    <source>
        <dbReference type="Pfam" id="PF03445"/>
    </source>
</evidence>
<dbReference type="AlphaFoldDB" id="A0A2U3D7A4"/>
<dbReference type="EMBL" id="MPDK01000017">
    <property type="protein sequence ID" value="PWI57157.1"/>
    <property type="molecule type" value="Genomic_DNA"/>
</dbReference>
<evidence type="ECO:0000313" key="3">
    <source>
        <dbReference type="EMBL" id="PWI57157.1"/>
    </source>
</evidence>